<sequence length="542" mass="57906">MSIYTNQFNPYMRSRKPVYAKNGMVATSTTAAAQAGLAILKQGGNAIDAAVATAACQTVTEPTSNGIGADAFAIINFHGKLYGLNGSGPSPKSLSLDALLAQGNHTIPNLGWDPVDIPGAPATWAALVQKFGKLSLSEDLAPAIDYAEHGYALPQVLARYWHRAYEIYQKHAAASPSFASLFSEWERVFAPNGYTPAAGECWSSPDHARTLKEIAETNAESFYRGCLAEKIAAASQKAGGFLSLEDLAAYQPEWVDPISVNYHGYDVFELPPNGQGIVALEALGILDAFQFAAHDSVDTLHKQIEAIKLAFSDLFQFVGDPKAMTLPVVRLISQSYLAKRRQTITDTAALPEAGSPDSGGTVYLCTADSEGNMVSYIQSNYMGFGSGVVIPGTGIAMNDRGCNFSLNPQSADFIGGQKRPLNTIIPGFLAKDGQAIGPFGVMGGFMQPQGHVQALMNCIDFGMDPQGALDAPRWQWTGDKNVQLERTFSDALIQQLIAAGHHITINPEANSFGRGQIIWRNPQTGTYVGGSDSRTDGAVAAW</sequence>
<dbReference type="InterPro" id="IPR029055">
    <property type="entry name" value="Ntn_hydrolases_N"/>
</dbReference>
<dbReference type="InterPro" id="IPR043137">
    <property type="entry name" value="GGT_ssub_C"/>
</dbReference>
<dbReference type="AlphaFoldDB" id="G9WIM0"/>
<dbReference type="EMBL" id="AFVZ01000001">
    <property type="protein sequence ID" value="EHN58159.1"/>
    <property type="molecule type" value="Genomic_DNA"/>
</dbReference>
<dbReference type="RefSeq" id="WP_007744215.1">
    <property type="nucleotide sequence ID" value="NZ_CM001398.1"/>
</dbReference>
<dbReference type="PANTHER" id="PTHR43881:SF1">
    <property type="entry name" value="GAMMA-GLUTAMYLTRANSPEPTIDASE (AFU_ORTHOLOGUE AFUA_4G13580)"/>
    <property type="match status" value="1"/>
</dbReference>
<dbReference type="SUPFAM" id="SSF56235">
    <property type="entry name" value="N-terminal nucleophile aminohydrolases (Ntn hydrolases)"/>
    <property type="match status" value="1"/>
</dbReference>
<proteinExistence type="predicted"/>
<dbReference type="Gene3D" id="1.10.246.130">
    <property type="match status" value="1"/>
</dbReference>
<dbReference type="STRING" id="336988.NT96_03375"/>
<organism evidence="1 2">
    <name type="scientific">Oenococcus kitaharae DSM 17330</name>
    <dbReference type="NCBI Taxonomy" id="1045004"/>
    <lineage>
        <taxon>Bacteria</taxon>
        <taxon>Bacillati</taxon>
        <taxon>Bacillota</taxon>
        <taxon>Bacilli</taxon>
        <taxon>Lactobacillales</taxon>
        <taxon>Lactobacillaceae</taxon>
        <taxon>Oenococcus</taxon>
    </lineage>
</organism>
<keyword evidence="2" id="KW-1185">Reference proteome</keyword>
<reference evidence="1 2" key="1">
    <citation type="journal article" date="2012" name="PLoS ONE">
        <title>Functional divergence in the genus oenococcus as predicted by genome sequencing of the newly-described species, Oenococcus kitaharae.</title>
        <authorList>
            <person name="Borneman A.R."/>
            <person name="McCarthy J.M."/>
            <person name="Chambers P.J."/>
            <person name="Bartowsky E.J."/>
        </authorList>
    </citation>
    <scope>NUCLEOTIDE SEQUENCE [LARGE SCALE GENOMIC DNA]</scope>
    <source>
        <strain evidence="2">DSM17330</strain>
    </source>
</reference>
<dbReference type="Pfam" id="PF01019">
    <property type="entry name" value="G_glu_transpept"/>
    <property type="match status" value="1"/>
</dbReference>
<dbReference type="MEROPS" id="T03.025"/>
<name>G9WIM0_9LACO</name>
<evidence type="ECO:0000313" key="1">
    <source>
        <dbReference type="EMBL" id="EHN58159.1"/>
    </source>
</evidence>
<protein>
    <submittedName>
        <fullName evidence="1">Gamma-glutamyltranspeptidase</fullName>
    </submittedName>
</protein>
<dbReference type="Proteomes" id="UP000004959">
    <property type="component" value="Chromosome"/>
</dbReference>
<accession>G9WIM0</accession>
<evidence type="ECO:0000313" key="2">
    <source>
        <dbReference type="Proteomes" id="UP000004959"/>
    </source>
</evidence>
<dbReference type="eggNOG" id="COG0405">
    <property type="taxonomic scope" value="Bacteria"/>
</dbReference>
<dbReference type="InterPro" id="IPR043138">
    <property type="entry name" value="GGT_lsub"/>
</dbReference>
<dbReference type="HOGENOM" id="CLU_014813_3_1_9"/>
<dbReference type="PRINTS" id="PR01210">
    <property type="entry name" value="GGTRANSPTASE"/>
</dbReference>
<dbReference type="InterPro" id="IPR052896">
    <property type="entry name" value="GGT-like_enzyme"/>
</dbReference>
<comment type="caution">
    <text evidence="1">The sequence shown here is derived from an EMBL/GenBank/DDBJ whole genome shotgun (WGS) entry which is preliminary data.</text>
</comment>
<dbReference type="Gene3D" id="3.60.20.40">
    <property type="match status" value="1"/>
</dbReference>
<gene>
    <name evidence="1" type="ORF">OKIT_0030</name>
</gene>
<dbReference type="PANTHER" id="PTHR43881">
    <property type="entry name" value="GAMMA-GLUTAMYLTRANSPEPTIDASE (AFU_ORTHOLOGUE AFUA_4G13580)"/>
    <property type="match status" value="1"/>
</dbReference>
<dbReference type="PATRIC" id="fig|1045004.4.peg.31"/>